<evidence type="ECO:0000256" key="4">
    <source>
        <dbReference type="ARBA" id="ARBA00022759"/>
    </source>
</evidence>
<keyword evidence="4" id="KW-0255">Endonuclease</keyword>
<feature type="non-terminal residue" evidence="8">
    <location>
        <position position="1"/>
    </location>
</feature>
<evidence type="ECO:0000256" key="5">
    <source>
        <dbReference type="ARBA" id="ARBA00022801"/>
    </source>
</evidence>
<dbReference type="GO" id="GO:0016787">
    <property type="term" value="F:hydrolase activity"/>
    <property type="evidence" value="ECO:0007669"/>
    <property type="project" value="UniProtKB-KW"/>
</dbReference>
<keyword evidence="2" id="KW-0548">Nucleotidyltransferase</keyword>
<accession>A0AAF0TR60</accession>
<reference evidence="8" key="1">
    <citation type="submission" date="2023-08" db="EMBL/GenBank/DDBJ databases">
        <title>A de novo genome assembly of Solanum verrucosum Schlechtendal, a Mexican diploid species geographically isolated from the other diploid A-genome species in potato relatives.</title>
        <authorList>
            <person name="Hosaka K."/>
        </authorList>
    </citation>
    <scope>NUCLEOTIDE SEQUENCE</scope>
    <source>
        <tissue evidence="8">Young leaves</tissue>
    </source>
</reference>
<keyword evidence="3" id="KW-0540">Nuclease</keyword>
<evidence type="ECO:0000259" key="7">
    <source>
        <dbReference type="Pfam" id="PF17917"/>
    </source>
</evidence>
<dbReference type="GO" id="GO:0004519">
    <property type="term" value="F:endonuclease activity"/>
    <property type="evidence" value="ECO:0007669"/>
    <property type="project" value="UniProtKB-KW"/>
</dbReference>
<evidence type="ECO:0000256" key="2">
    <source>
        <dbReference type="ARBA" id="ARBA00022695"/>
    </source>
</evidence>
<organism evidence="8 9">
    <name type="scientific">Solanum verrucosum</name>
    <dbReference type="NCBI Taxonomy" id="315347"/>
    <lineage>
        <taxon>Eukaryota</taxon>
        <taxon>Viridiplantae</taxon>
        <taxon>Streptophyta</taxon>
        <taxon>Embryophyta</taxon>
        <taxon>Tracheophyta</taxon>
        <taxon>Spermatophyta</taxon>
        <taxon>Magnoliopsida</taxon>
        <taxon>eudicotyledons</taxon>
        <taxon>Gunneridae</taxon>
        <taxon>Pentapetalae</taxon>
        <taxon>asterids</taxon>
        <taxon>lamiids</taxon>
        <taxon>Solanales</taxon>
        <taxon>Solanaceae</taxon>
        <taxon>Solanoideae</taxon>
        <taxon>Solaneae</taxon>
        <taxon>Solanum</taxon>
    </lineage>
</organism>
<dbReference type="GO" id="GO:0003964">
    <property type="term" value="F:RNA-directed DNA polymerase activity"/>
    <property type="evidence" value="ECO:0007669"/>
    <property type="project" value="UniProtKB-KW"/>
</dbReference>
<evidence type="ECO:0000313" key="9">
    <source>
        <dbReference type="Proteomes" id="UP001234989"/>
    </source>
</evidence>
<sequence>TEFIDDILIYSRFKVEHVEHLRIEFKLLRIENSMLNDRLISAHILRLPEESDCFVVYCDASKIGLGCVLMQHGKIFAYASRQLKVHENNYSMHDFELAALVFALKIWRHYLYGVHVDVFTDH</sequence>
<feature type="domain" description="Reverse transcriptase RNase H-like" evidence="7">
    <location>
        <begin position="52"/>
        <end position="122"/>
    </location>
</feature>
<dbReference type="InterPro" id="IPR043502">
    <property type="entry name" value="DNA/RNA_pol_sf"/>
</dbReference>
<keyword evidence="9" id="KW-1185">Reference proteome</keyword>
<dbReference type="FunFam" id="3.10.20.370:FF:000001">
    <property type="entry name" value="Retrovirus-related Pol polyprotein from transposon 17.6-like protein"/>
    <property type="match status" value="1"/>
</dbReference>
<dbReference type="PANTHER" id="PTHR34072:SF52">
    <property type="entry name" value="RIBONUCLEASE H"/>
    <property type="match status" value="1"/>
</dbReference>
<dbReference type="PANTHER" id="PTHR34072">
    <property type="entry name" value="ENZYMATIC POLYPROTEIN-RELATED"/>
    <property type="match status" value="1"/>
</dbReference>
<evidence type="ECO:0000256" key="3">
    <source>
        <dbReference type="ARBA" id="ARBA00022722"/>
    </source>
</evidence>
<gene>
    <name evidence="8" type="ORF">MTR67_023182</name>
</gene>
<evidence type="ECO:0000256" key="6">
    <source>
        <dbReference type="ARBA" id="ARBA00022918"/>
    </source>
</evidence>
<protein>
    <recommendedName>
        <fullName evidence="7">Reverse transcriptase RNase H-like domain-containing protein</fullName>
    </recommendedName>
</protein>
<evidence type="ECO:0000256" key="1">
    <source>
        <dbReference type="ARBA" id="ARBA00022679"/>
    </source>
</evidence>
<dbReference type="Pfam" id="PF17917">
    <property type="entry name" value="RT_RNaseH"/>
    <property type="match status" value="1"/>
</dbReference>
<dbReference type="AlphaFoldDB" id="A0AAF0TR60"/>
<proteinExistence type="predicted"/>
<dbReference type="EMBL" id="CP133616">
    <property type="protein sequence ID" value="WMV29797.1"/>
    <property type="molecule type" value="Genomic_DNA"/>
</dbReference>
<name>A0AAF0TR60_SOLVR</name>
<keyword evidence="5" id="KW-0378">Hydrolase</keyword>
<keyword evidence="1" id="KW-0808">Transferase</keyword>
<dbReference type="SUPFAM" id="SSF56672">
    <property type="entry name" value="DNA/RNA polymerases"/>
    <property type="match status" value="1"/>
</dbReference>
<keyword evidence="6" id="KW-0695">RNA-directed DNA polymerase</keyword>
<evidence type="ECO:0000313" key="8">
    <source>
        <dbReference type="EMBL" id="WMV29797.1"/>
    </source>
</evidence>
<dbReference type="Proteomes" id="UP001234989">
    <property type="component" value="Chromosome 5"/>
</dbReference>
<dbReference type="InterPro" id="IPR041373">
    <property type="entry name" value="RT_RNaseH"/>
</dbReference>